<feature type="domain" description="PLL-like beta propeller" evidence="2">
    <location>
        <begin position="78"/>
        <end position="295"/>
    </location>
</feature>
<reference evidence="3 4" key="1">
    <citation type="submission" date="2018-10" db="EMBL/GenBank/DDBJ databases">
        <title>Genomic Encyclopedia of Archaeal and Bacterial Type Strains, Phase II (KMG-II): from individual species to whole genera.</title>
        <authorList>
            <person name="Goeker M."/>
        </authorList>
    </citation>
    <scope>NUCLEOTIDE SEQUENCE [LARGE SCALE GENOMIC DNA]</scope>
    <source>
        <strain evidence="3 4">DSM 14954</strain>
    </source>
</reference>
<dbReference type="EMBL" id="RBIL01000001">
    <property type="protein sequence ID" value="RKQ92017.1"/>
    <property type="molecule type" value="Genomic_DNA"/>
</dbReference>
<dbReference type="AlphaFoldDB" id="A0A660LAE2"/>
<dbReference type="SUPFAM" id="SSF89372">
    <property type="entry name" value="Fucose-specific lectin"/>
    <property type="match status" value="2"/>
</dbReference>
<dbReference type="Gene3D" id="2.120.10.70">
    <property type="entry name" value="Fucose-specific lectin"/>
    <property type="match status" value="1"/>
</dbReference>
<sequence>MVALLLYAALCGSASADVFDDNPAAVSLGAGNVQLFARSADGQILHRQLSAGAWSSWAAVPGLQAESGPAAAVFGTTIYLFARGADGAVWQNILPLGGAWSGWESLGGQATSAPGASTRVGNGTVDLFVRGTDNGLYHRALVPGQGWTPWEALGGNLTSAPTALGYSTSGSIDVFVRDTAGGTASMYYVNGAWNGWYGYGGSIRGAVALASPATDVLQAYARGSDDGLWLHRHAPSNTDWTRIDTTALSSSPAGVSDTTGSVWLFARIGDELFTRNVSAAHTATPSYGGWVSTGRVALPAAPTPPAPLPPPVTLTPSLSYTFKAARRSTRLRTLTVKNIPAGATVKVTCSPGCSTKRWTTTPKRSTLSLKKFTRKALRVNAKLTVTVWKPGAIASVKTLKIRRSRSPQLISRCLPPGAKAPQRCAT</sequence>
<evidence type="ECO:0000256" key="1">
    <source>
        <dbReference type="SAM" id="SignalP"/>
    </source>
</evidence>
<protein>
    <recommendedName>
        <fullName evidence="2">PLL-like beta propeller domain-containing protein</fullName>
    </recommendedName>
</protein>
<feature type="signal peptide" evidence="1">
    <location>
        <begin position="1"/>
        <end position="16"/>
    </location>
</feature>
<keyword evidence="1" id="KW-0732">Signal</keyword>
<dbReference type="Pfam" id="PF26607">
    <property type="entry name" value="DUF8189"/>
    <property type="match status" value="1"/>
</dbReference>
<comment type="caution">
    <text evidence="3">The sequence shown here is derived from an EMBL/GenBank/DDBJ whole genome shotgun (WGS) entry which is preliminary data.</text>
</comment>
<dbReference type="InterPro" id="IPR058502">
    <property type="entry name" value="PLL-like_beta-prop"/>
</dbReference>
<evidence type="ECO:0000313" key="4">
    <source>
        <dbReference type="Proteomes" id="UP000278962"/>
    </source>
</evidence>
<proteinExistence type="predicted"/>
<name>A0A660LAE2_9ACTN</name>
<evidence type="ECO:0000313" key="3">
    <source>
        <dbReference type="EMBL" id="RKQ92017.1"/>
    </source>
</evidence>
<accession>A0A660LAE2</accession>
<feature type="chain" id="PRO_5038656911" description="PLL-like beta propeller domain-containing protein" evidence="1">
    <location>
        <begin position="17"/>
        <end position="426"/>
    </location>
</feature>
<evidence type="ECO:0000259" key="2">
    <source>
        <dbReference type="Pfam" id="PF26607"/>
    </source>
</evidence>
<keyword evidence="4" id="KW-1185">Reference proteome</keyword>
<organism evidence="3 4">
    <name type="scientific">Solirubrobacter pauli</name>
    <dbReference type="NCBI Taxonomy" id="166793"/>
    <lineage>
        <taxon>Bacteria</taxon>
        <taxon>Bacillati</taxon>
        <taxon>Actinomycetota</taxon>
        <taxon>Thermoleophilia</taxon>
        <taxon>Solirubrobacterales</taxon>
        <taxon>Solirubrobacteraceae</taxon>
        <taxon>Solirubrobacter</taxon>
    </lineage>
</organism>
<dbReference type="Proteomes" id="UP000278962">
    <property type="component" value="Unassembled WGS sequence"/>
</dbReference>
<gene>
    <name evidence="3" type="ORF">C8N24_1856</name>
</gene>